<dbReference type="Proteomes" id="UP000698800">
    <property type="component" value="Unassembled WGS sequence"/>
</dbReference>
<gene>
    <name evidence="1" type="ORF">FGG08_001666</name>
</gene>
<dbReference type="OrthoDB" id="2423195at2759"/>
<name>A0A9P8I6E1_9PEZI</name>
<protein>
    <submittedName>
        <fullName evidence="1">Uncharacterized protein</fullName>
    </submittedName>
</protein>
<accession>A0A9P8I6E1</accession>
<evidence type="ECO:0000313" key="2">
    <source>
        <dbReference type="Proteomes" id="UP000698800"/>
    </source>
</evidence>
<sequence length="111" mass="12037">MKGLQHAVGYAMRPSPMQSALLQKAILRAPIPGGICPEGYFQISPVKREARADLLEMRTYCQIGLSGTPLVMLGCGYFPSAETLDGHTGIAEVYIQDKRGECAGLRDVLKL</sequence>
<comment type="caution">
    <text evidence="1">The sequence shown here is derived from an EMBL/GenBank/DDBJ whole genome shotgun (WGS) entry which is preliminary data.</text>
</comment>
<reference evidence="1" key="1">
    <citation type="submission" date="2021-03" db="EMBL/GenBank/DDBJ databases">
        <title>Comparative genomics and phylogenomic investigation of the class Geoglossomycetes provide insights into ecological specialization and systematics.</title>
        <authorList>
            <person name="Melie T."/>
            <person name="Pirro S."/>
            <person name="Miller A.N."/>
            <person name="Quandt A."/>
        </authorList>
    </citation>
    <scope>NUCLEOTIDE SEQUENCE</scope>
    <source>
        <strain evidence="1">GBOQ0MN5Z8</strain>
    </source>
</reference>
<keyword evidence="2" id="KW-1185">Reference proteome</keyword>
<dbReference type="AlphaFoldDB" id="A0A9P8I6E1"/>
<dbReference type="EMBL" id="JAGHQL010000023">
    <property type="protein sequence ID" value="KAH0544048.1"/>
    <property type="molecule type" value="Genomic_DNA"/>
</dbReference>
<evidence type="ECO:0000313" key="1">
    <source>
        <dbReference type="EMBL" id="KAH0544048.1"/>
    </source>
</evidence>
<organism evidence="1 2">
    <name type="scientific">Glutinoglossum americanum</name>
    <dbReference type="NCBI Taxonomy" id="1670608"/>
    <lineage>
        <taxon>Eukaryota</taxon>
        <taxon>Fungi</taxon>
        <taxon>Dikarya</taxon>
        <taxon>Ascomycota</taxon>
        <taxon>Pezizomycotina</taxon>
        <taxon>Geoglossomycetes</taxon>
        <taxon>Geoglossales</taxon>
        <taxon>Geoglossaceae</taxon>
        <taxon>Glutinoglossum</taxon>
    </lineage>
</organism>
<proteinExistence type="predicted"/>